<feature type="region of interest" description="Disordered" evidence="1">
    <location>
        <begin position="1"/>
        <end position="37"/>
    </location>
</feature>
<dbReference type="Proteomes" id="UP000696280">
    <property type="component" value="Unassembled WGS sequence"/>
</dbReference>
<name>A0A9N9PTD3_9HELO</name>
<organism evidence="2 3">
    <name type="scientific">Hymenoscyphus fraxineus</name>
    <dbReference type="NCBI Taxonomy" id="746836"/>
    <lineage>
        <taxon>Eukaryota</taxon>
        <taxon>Fungi</taxon>
        <taxon>Dikarya</taxon>
        <taxon>Ascomycota</taxon>
        <taxon>Pezizomycotina</taxon>
        <taxon>Leotiomycetes</taxon>
        <taxon>Helotiales</taxon>
        <taxon>Helotiaceae</taxon>
        <taxon>Hymenoscyphus</taxon>
    </lineage>
</organism>
<evidence type="ECO:0000256" key="1">
    <source>
        <dbReference type="SAM" id="MobiDB-lite"/>
    </source>
</evidence>
<comment type="caution">
    <text evidence="2">The sequence shown here is derived from an EMBL/GenBank/DDBJ whole genome shotgun (WGS) entry which is preliminary data.</text>
</comment>
<evidence type="ECO:0000313" key="3">
    <source>
        <dbReference type="Proteomes" id="UP000696280"/>
    </source>
</evidence>
<dbReference type="EMBL" id="CAJVRL010000087">
    <property type="protein sequence ID" value="CAG8959016.1"/>
    <property type="molecule type" value="Genomic_DNA"/>
</dbReference>
<gene>
    <name evidence="2" type="ORF">HYFRA_00012176</name>
</gene>
<protein>
    <submittedName>
        <fullName evidence="2">Uncharacterized protein</fullName>
    </submittedName>
</protein>
<sequence>MEWWSTKWKGNGTSPSIHHRSAPLAPSKQAKPLKQAKAGQQKCKADTWAAFGERVECLFGYVWKTQISRVP</sequence>
<accession>A0A9N9PTD3</accession>
<reference evidence="2" key="1">
    <citation type="submission" date="2021-07" db="EMBL/GenBank/DDBJ databases">
        <authorList>
            <person name="Durling M."/>
        </authorList>
    </citation>
    <scope>NUCLEOTIDE SEQUENCE</scope>
</reference>
<proteinExistence type="predicted"/>
<dbReference type="AlphaFoldDB" id="A0A9N9PTD3"/>
<evidence type="ECO:0000313" key="2">
    <source>
        <dbReference type="EMBL" id="CAG8959016.1"/>
    </source>
</evidence>
<keyword evidence="3" id="KW-1185">Reference proteome</keyword>